<dbReference type="EMBL" id="CACVKT020005342">
    <property type="protein sequence ID" value="CAC5394657.1"/>
    <property type="molecule type" value="Genomic_DNA"/>
</dbReference>
<accession>A0A6J8CHV5</accession>
<evidence type="ECO:0000313" key="1">
    <source>
        <dbReference type="EMBL" id="CAC5394657.1"/>
    </source>
</evidence>
<reference evidence="1 2" key="1">
    <citation type="submission" date="2020-06" db="EMBL/GenBank/DDBJ databases">
        <authorList>
            <person name="Li R."/>
            <person name="Bekaert M."/>
        </authorList>
    </citation>
    <scope>NUCLEOTIDE SEQUENCE [LARGE SCALE GENOMIC DNA]</scope>
    <source>
        <strain evidence="2">wild</strain>
    </source>
</reference>
<proteinExistence type="predicted"/>
<evidence type="ECO:0000313" key="2">
    <source>
        <dbReference type="Proteomes" id="UP000507470"/>
    </source>
</evidence>
<keyword evidence="2" id="KW-1185">Reference proteome</keyword>
<gene>
    <name evidence="1" type="ORF">MCOR_29386</name>
</gene>
<organism evidence="1 2">
    <name type="scientific">Mytilus coruscus</name>
    <name type="common">Sea mussel</name>
    <dbReference type="NCBI Taxonomy" id="42192"/>
    <lineage>
        <taxon>Eukaryota</taxon>
        <taxon>Metazoa</taxon>
        <taxon>Spiralia</taxon>
        <taxon>Lophotrochozoa</taxon>
        <taxon>Mollusca</taxon>
        <taxon>Bivalvia</taxon>
        <taxon>Autobranchia</taxon>
        <taxon>Pteriomorphia</taxon>
        <taxon>Mytilida</taxon>
        <taxon>Mytiloidea</taxon>
        <taxon>Mytilidae</taxon>
        <taxon>Mytilinae</taxon>
        <taxon>Mytilus</taxon>
    </lineage>
</organism>
<sequence length="447" mass="50865">MKLRPSEIFFSQDSISNKWGEQSSCRSKLIGKTLDELLTEHISLKDIPNITVVIKNGKFYTADNRRLWIFRKAEELGFVHTIEVDHVARRHVKRKKFTTNNGGISIKIRGSGDPGGITWKTWKPNSNQDKKENTEKFALRSHVIHSRVQGPFIKQKTTKVNQYSFCNNTFTKAQLTRTYKSSYSDCISAMPDVLCDNDFLGICRASSSSFCNFLLWLRAHKLLDFFIGLILHRRKSIKRSSFDEEPSITSKSSFESSKINTLLRVQGPIIKQGRTSVNRNSFCNKPVTEAQHPSTYKLVYSKNNSDKPDLLCDNAIWSNSESIIPNIEILHSSLKRSIAEEESLLRSKSSFKASNKNTLLRVQGPFIKQKTTKVNQYSVCNNTDTVSQHTSTNKSSYSDKISADVRCDNDFLDICESSSASFCNFLLWLGARQFLDFFSGLILQGQK</sequence>
<name>A0A6J8CHV5_MYTCO</name>
<dbReference type="AlphaFoldDB" id="A0A6J8CHV5"/>
<dbReference type="OrthoDB" id="6122999at2759"/>
<dbReference type="Proteomes" id="UP000507470">
    <property type="component" value="Unassembled WGS sequence"/>
</dbReference>
<protein>
    <submittedName>
        <fullName evidence="1">Uncharacterized protein</fullName>
    </submittedName>
</protein>